<name>A0ABS5U6A5_9BACT</name>
<gene>
    <name evidence="1" type="ORF">KJB30_05325</name>
</gene>
<sequence>MGGGRDIPRRKLGRTGEEVTIIGLGGEGILRILERGTWDLEPGMAQTNPQSPAPGPG</sequence>
<dbReference type="EMBL" id="JAHDYS010000004">
    <property type="protein sequence ID" value="MBT1071192.1"/>
    <property type="molecule type" value="Genomic_DNA"/>
</dbReference>
<dbReference type="RefSeq" id="WP_214296908.1">
    <property type="nucleotide sequence ID" value="NZ_JAHDYS010000004.1"/>
</dbReference>
<accession>A0ABS5U6A5</accession>
<evidence type="ECO:0000313" key="1">
    <source>
        <dbReference type="EMBL" id="MBT1071192.1"/>
    </source>
</evidence>
<dbReference type="Proteomes" id="UP000784128">
    <property type="component" value="Unassembled WGS sequence"/>
</dbReference>
<comment type="caution">
    <text evidence="1">The sequence shown here is derived from an EMBL/GenBank/DDBJ whole genome shotgun (WGS) entry which is preliminary data.</text>
</comment>
<keyword evidence="2" id="KW-1185">Reference proteome</keyword>
<organism evidence="1 2">
    <name type="scientific">Pelotalea chapellei</name>
    <dbReference type="NCBI Taxonomy" id="44671"/>
    <lineage>
        <taxon>Bacteria</taxon>
        <taxon>Pseudomonadati</taxon>
        <taxon>Thermodesulfobacteriota</taxon>
        <taxon>Desulfuromonadia</taxon>
        <taxon>Geobacterales</taxon>
        <taxon>Geobacteraceae</taxon>
        <taxon>Pelotalea</taxon>
    </lineage>
</organism>
<protein>
    <submittedName>
        <fullName evidence="1">Uncharacterized protein</fullName>
    </submittedName>
</protein>
<evidence type="ECO:0000313" key="2">
    <source>
        <dbReference type="Proteomes" id="UP000784128"/>
    </source>
</evidence>
<reference evidence="1 2" key="1">
    <citation type="submission" date="2021-05" db="EMBL/GenBank/DDBJ databases">
        <title>The draft genome of Geobacter chapellei DSM 13688.</title>
        <authorList>
            <person name="Xu Z."/>
            <person name="Masuda Y."/>
            <person name="Itoh H."/>
            <person name="Senoo K."/>
        </authorList>
    </citation>
    <scope>NUCLEOTIDE SEQUENCE [LARGE SCALE GENOMIC DNA]</scope>
    <source>
        <strain evidence="1 2">DSM 13688</strain>
    </source>
</reference>
<proteinExistence type="predicted"/>